<keyword evidence="4" id="KW-0963">Cytoplasm</keyword>
<sequence>MSKLQKEVIHAQLVSKAVLSPDENELYLLSQHAAIHMDPQVFKIILDLLKFNVPPLAIVDTLKSMCTPHQTSTSGFLGSGEPHHSLRLSNIGSQDSSTNQLAASRSISERSVRGNGSLHKSFTGEYLSHSSTDDVLNYSSGNVSKDSSYGHHVDRPGLHHITVRQRGSVDDHRADKYKDRVNKKR</sequence>
<dbReference type="PANTHER" id="PTHR28578">
    <property type="entry name" value="MITOTIC-SPINDLE ORGANIZING PROTEIN 2A-RELATED"/>
    <property type="match status" value="1"/>
</dbReference>
<dbReference type="AlphaFoldDB" id="A0A2C9LBM1"/>
<dbReference type="InterPro" id="IPR024332">
    <property type="entry name" value="MOZART2"/>
</dbReference>
<evidence type="ECO:0000256" key="3">
    <source>
        <dbReference type="ARBA" id="ARBA00007286"/>
    </source>
</evidence>
<keyword evidence="5" id="KW-0206">Cytoskeleton</keyword>
<dbReference type="VEuPathDB" id="VectorBase:BGLAX_050509"/>
<evidence type="ECO:0000313" key="7">
    <source>
        <dbReference type="EnsemblMetazoa" id="BGLB029279-PA"/>
    </source>
</evidence>
<feature type="region of interest" description="Disordered" evidence="6">
    <location>
        <begin position="143"/>
        <end position="185"/>
    </location>
</feature>
<dbReference type="GO" id="GO:0005819">
    <property type="term" value="C:spindle"/>
    <property type="evidence" value="ECO:0007669"/>
    <property type="project" value="UniProtKB-SubCell"/>
</dbReference>
<comment type="similarity">
    <text evidence="3">Belongs to the MOZART2 family.</text>
</comment>
<dbReference type="KEGG" id="bgt:106078498"/>
<evidence type="ECO:0000256" key="2">
    <source>
        <dbReference type="ARBA" id="ARBA00004300"/>
    </source>
</evidence>
<dbReference type="PANTHER" id="PTHR28578:SF2">
    <property type="entry name" value="MITOTIC-SPINDLE ORGANIZING PROTEIN 2"/>
    <property type="match status" value="1"/>
</dbReference>
<dbReference type="Pfam" id="PF12926">
    <property type="entry name" value="MOZART2"/>
    <property type="match status" value="1"/>
</dbReference>
<feature type="compositionally biased region" description="Basic and acidic residues" evidence="6">
    <location>
        <begin position="167"/>
        <end position="185"/>
    </location>
</feature>
<feature type="compositionally biased region" description="Polar residues" evidence="6">
    <location>
        <begin position="87"/>
        <end position="106"/>
    </location>
</feature>
<protein>
    <submittedName>
        <fullName evidence="7">Uncharacterized protein</fullName>
    </submittedName>
</protein>
<dbReference type="STRING" id="6526.A0A2C9LBM1"/>
<evidence type="ECO:0000256" key="4">
    <source>
        <dbReference type="ARBA" id="ARBA00022490"/>
    </source>
</evidence>
<organism evidence="7 8">
    <name type="scientific">Biomphalaria glabrata</name>
    <name type="common">Bloodfluke planorb</name>
    <name type="synonym">Freshwater snail</name>
    <dbReference type="NCBI Taxonomy" id="6526"/>
    <lineage>
        <taxon>Eukaryota</taxon>
        <taxon>Metazoa</taxon>
        <taxon>Spiralia</taxon>
        <taxon>Lophotrochozoa</taxon>
        <taxon>Mollusca</taxon>
        <taxon>Gastropoda</taxon>
        <taxon>Heterobranchia</taxon>
        <taxon>Euthyneura</taxon>
        <taxon>Panpulmonata</taxon>
        <taxon>Hygrophila</taxon>
        <taxon>Lymnaeoidea</taxon>
        <taxon>Planorbidae</taxon>
        <taxon>Biomphalaria</taxon>
    </lineage>
</organism>
<evidence type="ECO:0000256" key="6">
    <source>
        <dbReference type="SAM" id="MobiDB-lite"/>
    </source>
</evidence>
<dbReference type="VEuPathDB" id="VectorBase:BGLB029279"/>
<feature type="region of interest" description="Disordered" evidence="6">
    <location>
        <begin position="71"/>
        <end position="115"/>
    </location>
</feature>
<comment type="subcellular location">
    <subcellularLocation>
        <location evidence="2">Cytoplasm</location>
        <location evidence="2">Cytoskeleton</location>
        <location evidence="2">Microtubule organizing center</location>
        <location evidence="2">Centrosome</location>
    </subcellularLocation>
    <subcellularLocation>
        <location evidence="1">Cytoplasm</location>
        <location evidence="1">Cytoskeleton</location>
        <location evidence="1">Spindle</location>
    </subcellularLocation>
</comment>
<dbReference type="GO" id="GO:0005813">
    <property type="term" value="C:centrosome"/>
    <property type="evidence" value="ECO:0007669"/>
    <property type="project" value="UniProtKB-SubCell"/>
</dbReference>
<dbReference type="EnsemblMetazoa" id="BGLB029279-RA">
    <property type="protein sequence ID" value="BGLB029279-PA"/>
    <property type="gene ID" value="BGLB029279"/>
</dbReference>
<dbReference type="Proteomes" id="UP000076420">
    <property type="component" value="Unassembled WGS sequence"/>
</dbReference>
<accession>A0A2C9LBM1</accession>
<name>A0A2C9LBM1_BIOGL</name>
<evidence type="ECO:0000256" key="5">
    <source>
        <dbReference type="ARBA" id="ARBA00023212"/>
    </source>
</evidence>
<dbReference type="OrthoDB" id="10064769at2759"/>
<evidence type="ECO:0000313" key="8">
    <source>
        <dbReference type="Proteomes" id="UP000076420"/>
    </source>
</evidence>
<evidence type="ECO:0000256" key="1">
    <source>
        <dbReference type="ARBA" id="ARBA00004186"/>
    </source>
</evidence>
<feature type="compositionally biased region" description="Basic and acidic residues" evidence="6">
    <location>
        <begin position="148"/>
        <end position="157"/>
    </location>
</feature>
<gene>
    <name evidence="7" type="primary">106078498</name>
</gene>
<proteinExistence type="inferred from homology"/>
<reference evidence="7" key="1">
    <citation type="submission" date="2020-05" db="UniProtKB">
        <authorList>
            <consortium name="EnsemblMetazoa"/>
        </authorList>
    </citation>
    <scope>IDENTIFICATION</scope>
    <source>
        <strain evidence="7">BB02</strain>
    </source>
</reference>